<accession>A0A4P8YCI0</accession>
<reference evidence="2 3" key="1">
    <citation type="submission" date="2019-05" db="EMBL/GenBank/DDBJ databases">
        <title>Complete genome sequence of Izhakiella calystegiae KSNA2, an endophyte isolated from beach morning glory (Calystegia soldanella).</title>
        <authorList>
            <person name="Jiang L."/>
            <person name="Jeong J.C."/>
            <person name="Kim C.Y."/>
            <person name="Kim D.H."/>
            <person name="Kim S.W."/>
            <person name="Lee j."/>
        </authorList>
    </citation>
    <scope>NUCLEOTIDE SEQUENCE [LARGE SCALE GENOMIC DNA]</scope>
    <source>
        <strain evidence="2 3">KSNA2</strain>
    </source>
</reference>
<dbReference type="KEGG" id="izh:FEM41_00190"/>
<dbReference type="GO" id="GO:0043571">
    <property type="term" value="P:maintenance of CRISPR repeat elements"/>
    <property type="evidence" value="ECO:0007669"/>
    <property type="project" value="InterPro"/>
</dbReference>
<evidence type="ECO:0000256" key="1">
    <source>
        <dbReference type="ARBA" id="ARBA00023118"/>
    </source>
</evidence>
<protein>
    <submittedName>
        <fullName evidence="2">Type I-E CRISPR-associated protein Cas5/CasD</fullName>
    </submittedName>
</protein>
<dbReference type="InterPro" id="IPR021124">
    <property type="entry name" value="CRISPR-assoc_prot_Cas5"/>
</dbReference>
<dbReference type="InterPro" id="IPR010147">
    <property type="entry name" value="CRISPR-assoc_prot_CasD"/>
</dbReference>
<evidence type="ECO:0000313" key="2">
    <source>
        <dbReference type="EMBL" id="QCT18170.1"/>
    </source>
</evidence>
<name>A0A4P8YCI0_9ENTR</name>
<dbReference type="Gene3D" id="3.30.70.2660">
    <property type="match status" value="1"/>
</dbReference>
<sequence length="244" mass="28302">MNQYLVFQLQGPMASWGEPAPGEVRHTNALPGRSSLLGLLAAALGIRRDEEDKLALLHQHYQFILCANEKPSWMRDYHTVQVPKAVRNIRWRTRREELQDKALLETTISRRDFYCDGYWLVMIAMTEGAPWSLARLRQALQFPEFPLYLGRKSHPLALPLWPQIYEGLAGDVLLNAQEAFLTRLSQLPGAQRLGRLQPVCWWEGQHAGLKEEIRGERRDQPISRRRWQFAPRVYSQGTAFREES</sequence>
<dbReference type="GO" id="GO:0003723">
    <property type="term" value="F:RNA binding"/>
    <property type="evidence" value="ECO:0007669"/>
    <property type="project" value="InterPro"/>
</dbReference>
<organism evidence="2 3">
    <name type="scientific">Jejubacter calystegiae</name>
    <dbReference type="NCBI Taxonomy" id="2579935"/>
    <lineage>
        <taxon>Bacteria</taxon>
        <taxon>Pseudomonadati</taxon>
        <taxon>Pseudomonadota</taxon>
        <taxon>Gammaproteobacteria</taxon>
        <taxon>Enterobacterales</taxon>
        <taxon>Enterobacteriaceae</taxon>
        <taxon>Jejubacter</taxon>
    </lineage>
</organism>
<dbReference type="Pfam" id="PF09704">
    <property type="entry name" value="Cas_Cas5d"/>
    <property type="match status" value="1"/>
</dbReference>
<dbReference type="RefSeq" id="WP_138093068.1">
    <property type="nucleotide sequence ID" value="NZ_CP040428.1"/>
</dbReference>
<dbReference type="Proteomes" id="UP000302163">
    <property type="component" value="Chromosome"/>
</dbReference>
<dbReference type="NCBIfam" id="TIGR01868">
    <property type="entry name" value="casD_Cas5e"/>
    <property type="match status" value="1"/>
</dbReference>
<dbReference type="NCBIfam" id="TIGR02593">
    <property type="entry name" value="CRISPR_cas5"/>
    <property type="match status" value="1"/>
</dbReference>
<dbReference type="CDD" id="cd09645">
    <property type="entry name" value="Cas5_I-E"/>
    <property type="match status" value="1"/>
</dbReference>
<keyword evidence="1" id="KW-0051">Antiviral defense</keyword>
<dbReference type="AlphaFoldDB" id="A0A4P8YCI0"/>
<dbReference type="GO" id="GO:0051607">
    <property type="term" value="P:defense response to virus"/>
    <property type="evidence" value="ECO:0007669"/>
    <property type="project" value="UniProtKB-KW"/>
</dbReference>
<dbReference type="InterPro" id="IPR013422">
    <property type="entry name" value="CRISPR-assoc_prot_Cas5_N"/>
</dbReference>
<proteinExistence type="predicted"/>
<dbReference type="OrthoDB" id="5704083at2"/>
<gene>
    <name evidence="2" type="primary">cas5e</name>
    <name evidence="2" type="ORF">FEM41_00190</name>
</gene>
<keyword evidence="3" id="KW-1185">Reference proteome</keyword>
<evidence type="ECO:0000313" key="3">
    <source>
        <dbReference type="Proteomes" id="UP000302163"/>
    </source>
</evidence>
<dbReference type="EMBL" id="CP040428">
    <property type="protein sequence ID" value="QCT18170.1"/>
    <property type="molecule type" value="Genomic_DNA"/>
</dbReference>